<sequence>MGKTLKSYFFWTHARGSFHYDVMVTLILAFLFVTPHLWSYGDKPSPISAFSAPIQVVSDKGHGLLVTVQATDVHVDPSASDAAIRKALYQAIEPVTGDAVFVTHWETVSDASGQPTEWRIHVRR</sequence>
<name>E6Q0E0_9ZZZZ</name>
<evidence type="ECO:0000313" key="2">
    <source>
        <dbReference type="EMBL" id="CBI00649.1"/>
    </source>
</evidence>
<proteinExistence type="predicted"/>
<keyword evidence="1" id="KW-0812">Transmembrane</keyword>
<evidence type="ECO:0000256" key="1">
    <source>
        <dbReference type="SAM" id="Phobius"/>
    </source>
</evidence>
<accession>E6Q0E0</accession>
<feature type="transmembrane region" description="Helical" evidence="1">
    <location>
        <begin position="20"/>
        <end position="38"/>
    </location>
</feature>
<protein>
    <submittedName>
        <fullName evidence="2">Uncharacterized protein</fullName>
    </submittedName>
</protein>
<organism evidence="2">
    <name type="scientific">mine drainage metagenome</name>
    <dbReference type="NCBI Taxonomy" id="410659"/>
    <lineage>
        <taxon>unclassified sequences</taxon>
        <taxon>metagenomes</taxon>
        <taxon>ecological metagenomes</taxon>
    </lineage>
</organism>
<keyword evidence="1" id="KW-1133">Transmembrane helix</keyword>
<reference evidence="2" key="1">
    <citation type="submission" date="2009-10" db="EMBL/GenBank/DDBJ databases">
        <title>Diversity of trophic interactions inside an arsenic-rich microbial ecosystem.</title>
        <authorList>
            <person name="Bertin P.N."/>
            <person name="Heinrich-Salmeron A."/>
            <person name="Pelletier E."/>
            <person name="Goulhen-Chollet F."/>
            <person name="Arsene-Ploetze F."/>
            <person name="Gallien S."/>
            <person name="Calteau A."/>
            <person name="Vallenet D."/>
            <person name="Casiot C."/>
            <person name="Chane-Woon-Ming B."/>
            <person name="Giloteaux L."/>
            <person name="Barakat M."/>
            <person name="Bonnefoy V."/>
            <person name="Bruneel O."/>
            <person name="Chandler M."/>
            <person name="Cleiss J."/>
            <person name="Duran R."/>
            <person name="Elbaz-Poulichet F."/>
            <person name="Fonknechten N."/>
            <person name="Lauga B."/>
            <person name="Mornico D."/>
            <person name="Ortet P."/>
            <person name="Schaeffer C."/>
            <person name="Siguier P."/>
            <person name="Alexander Thil Smith A."/>
            <person name="Van Dorsselaer A."/>
            <person name="Weissenbach J."/>
            <person name="Medigue C."/>
            <person name="Le Paslier D."/>
        </authorList>
    </citation>
    <scope>NUCLEOTIDE SEQUENCE</scope>
</reference>
<gene>
    <name evidence="2" type="ORF">CARN3_0201</name>
</gene>
<dbReference type="EMBL" id="CABN01000159">
    <property type="protein sequence ID" value="CBI00649.1"/>
    <property type="molecule type" value="Genomic_DNA"/>
</dbReference>
<comment type="caution">
    <text evidence="2">The sequence shown here is derived from an EMBL/GenBank/DDBJ whole genome shotgun (WGS) entry which is preliminary data.</text>
</comment>
<dbReference type="AlphaFoldDB" id="E6Q0E0"/>
<keyword evidence="1" id="KW-0472">Membrane</keyword>